<dbReference type="WBParaSite" id="SMUV_0000318901-mRNA-1">
    <property type="protein sequence ID" value="SMUV_0000318901-mRNA-1"/>
    <property type="gene ID" value="SMUV_0000318901"/>
</dbReference>
<dbReference type="PANTHER" id="PTHR24329">
    <property type="entry name" value="HOMEOBOX PROTEIN ARISTALESS"/>
    <property type="match status" value="1"/>
</dbReference>
<dbReference type="PROSITE" id="PS00027">
    <property type="entry name" value="HOMEOBOX_1"/>
    <property type="match status" value="1"/>
</dbReference>
<dbReference type="InterPro" id="IPR009057">
    <property type="entry name" value="Homeodomain-like_sf"/>
</dbReference>
<feature type="region of interest" description="Disordered" evidence="7">
    <location>
        <begin position="323"/>
        <end position="383"/>
    </location>
</feature>
<organism evidence="9 10">
    <name type="scientific">Syphacia muris</name>
    <dbReference type="NCBI Taxonomy" id="451379"/>
    <lineage>
        <taxon>Eukaryota</taxon>
        <taxon>Metazoa</taxon>
        <taxon>Ecdysozoa</taxon>
        <taxon>Nematoda</taxon>
        <taxon>Chromadorea</taxon>
        <taxon>Rhabditida</taxon>
        <taxon>Spirurina</taxon>
        <taxon>Oxyuridomorpha</taxon>
        <taxon>Oxyuroidea</taxon>
        <taxon>Oxyuridae</taxon>
        <taxon>Syphacia</taxon>
    </lineage>
</organism>
<comment type="subcellular location">
    <subcellularLocation>
        <location evidence="1 5 6">Nucleus</location>
    </subcellularLocation>
</comment>
<dbReference type="GO" id="GO:0000977">
    <property type="term" value="F:RNA polymerase II transcription regulatory region sequence-specific DNA binding"/>
    <property type="evidence" value="ECO:0007669"/>
    <property type="project" value="TreeGrafter"/>
</dbReference>
<feature type="region of interest" description="Disordered" evidence="7">
    <location>
        <begin position="147"/>
        <end position="174"/>
    </location>
</feature>
<dbReference type="GO" id="GO:0000981">
    <property type="term" value="F:DNA-binding transcription factor activity, RNA polymerase II-specific"/>
    <property type="evidence" value="ECO:0007669"/>
    <property type="project" value="InterPro"/>
</dbReference>
<dbReference type="CDD" id="cd00086">
    <property type="entry name" value="homeodomain"/>
    <property type="match status" value="1"/>
</dbReference>
<accession>A0A0N5AFW7</accession>
<dbReference type="PROSITE" id="PS50071">
    <property type="entry name" value="HOMEOBOX_2"/>
    <property type="match status" value="1"/>
</dbReference>
<feature type="compositionally biased region" description="Low complexity" evidence="7">
    <location>
        <begin position="323"/>
        <end position="335"/>
    </location>
</feature>
<protein>
    <submittedName>
        <fullName evidence="10">Homeobox domain-containing protein</fullName>
    </submittedName>
</protein>
<dbReference type="AlphaFoldDB" id="A0A0N5AFW7"/>
<feature type="compositionally biased region" description="Low complexity" evidence="7">
    <location>
        <begin position="466"/>
        <end position="489"/>
    </location>
</feature>
<name>A0A0N5AFW7_9BILA</name>
<keyword evidence="2 5" id="KW-0238">DNA-binding</keyword>
<keyword evidence="3 5" id="KW-0371">Homeobox</keyword>
<dbReference type="InterPro" id="IPR050649">
    <property type="entry name" value="Paired_Homeobox_TFs"/>
</dbReference>
<keyword evidence="9" id="KW-1185">Reference proteome</keyword>
<dbReference type="GO" id="GO:0005634">
    <property type="term" value="C:nucleus"/>
    <property type="evidence" value="ECO:0007669"/>
    <property type="project" value="UniProtKB-SubCell"/>
</dbReference>
<evidence type="ECO:0000256" key="7">
    <source>
        <dbReference type="SAM" id="MobiDB-lite"/>
    </source>
</evidence>
<evidence type="ECO:0000256" key="4">
    <source>
        <dbReference type="ARBA" id="ARBA00023242"/>
    </source>
</evidence>
<proteinExistence type="predicted"/>
<dbReference type="FunFam" id="1.10.10.60:FF:000291">
    <property type="entry name" value="ALX homeobox protein 1"/>
    <property type="match status" value="1"/>
</dbReference>
<evidence type="ECO:0000259" key="8">
    <source>
        <dbReference type="PROSITE" id="PS50071"/>
    </source>
</evidence>
<dbReference type="Pfam" id="PF00046">
    <property type="entry name" value="Homeodomain"/>
    <property type="match status" value="1"/>
</dbReference>
<feature type="region of interest" description="Disordered" evidence="7">
    <location>
        <begin position="466"/>
        <end position="497"/>
    </location>
</feature>
<evidence type="ECO:0000313" key="10">
    <source>
        <dbReference type="WBParaSite" id="SMUV_0000318901-mRNA-1"/>
    </source>
</evidence>
<keyword evidence="4 5" id="KW-0539">Nucleus</keyword>
<feature type="DNA-binding region" description="Homeobox" evidence="5">
    <location>
        <begin position="173"/>
        <end position="232"/>
    </location>
</feature>
<evidence type="ECO:0000256" key="1">
    <source>
        <dbReference type="ARBA" id="ARBA00004123"/>
    </source>
</evidence>
<dbReference type="InterPro" id="IPR001356">
    <property type="entry name" value="HD"/>
</dbReference>
<evidence type="ECO:0000313" key="9">
    <source>
        <dbReference type="Proteomes" id="UP000046393"/>
    </source>
</evidence>
<dbReference type="Proteomes" id="UP000046393">
    <property type="component" value="Unplaced"/>
</dbReference>
<dbReference type="PANTHER" id="PTHR24329:SF543">
    <property type="entry name" value="FI01017P-RELATED"/>
    <property type="match status" value="1"/>
</dbReference>
<evidence type="ECO:0000256" key="3">
    <source>
        <dbReference type="ARBA" id="ARBA00023155"/>
    </source>
</evidence>
<sequence>MPEKISRAESPEAETKVECPTTISTTPFPFYFGPQMKVLLEPQKKFLDRHSTSATSASNQNGTTFKQFLLTGFSAGSLAITANESSSVLNSPFAIASLTSSSNDTVKKETEAKENQEISGETFAANVSKIAQPLRLSLHDSIPSVSDAQDLSGLNDHHSPSSGSPDENGKRKQRRYRTTFTAYQLDELEKVFATTHYPDVFVREELAQRVVLTEARVQVWFQNRRAKWRKQERSNAGHPYVSHNHHLPRAANPLTHPNPYVLLAAAAAQQSAENGDAAALMAAVSAQQQALAESMLNPAAAAALMNPALLGAAAANTSLALRPSSAQQSSSNSSSTGLDVGTGRPASRSSANSPNTSPNNPSTVSEKKAAVSSSSPTSSNPVSIPTSFPSFITPMSTTANAGDPSVVFFQQQLALMQQMQRMAAMDNITKQYPSIWSTATQNPSATSWSDPQLLSAILAINPLSQTAPTTATSTPSATTIGATAASTTPVREESPKK</sequence>
<evidence type="ECO:0000256" key="5">
    <source>
        <dbReference type="PROSITE-ProRule" id="PRU00108"/>
    </source>
</evidence>
<evidence type="ECO:0000256" key="2">
    <source>
        <dbReference type="ARBA" id="ARBA00023125"/>
    </source>
</evidence>
<dbReference type="InterPro" id="IPR017970">
    <property type="entry name" value="Homeobox_CS"/>
</dbReference>
<feature type="domain" description="Homeobox" evidence="8">
    <location>
        <begin position="171"/>
        <end position="231"/>
    </location>
</feature>
<feature type="compositionally biased region" description="Low complexity" evidence="7">
    <location>
        <begin position="344"/>
        <end position="383"/>
    </location>
</feature>
<evidence type="ECO:0000256" key="6">
    <source>
        <dbReference type="RuleBase" id="RU000682"/>
    </source>
</evidence>
<dbReference type="SUPFAM" id="SSF46689">
    <property type="entry name" value="Homeodomain-like"/>
    <property type="match status" value="1"/>
</dbReference>
<dbReference type="SMART" id="SM00389">
    <property type="entry name" value="HOX"/>
    <property type="match status" value="1"/>
</dbReference>
<dbReference type="STRING" id="451379.A0A0N5AFW7"/>
<dbReference type="Gene3D" id="1.10.10.60">
    <property type="entry name" value="Homeodomain-like"/>
    <property type="match status" value="1"/>
</dbReference>
<reference evidence="10" key="1">
    <citation type="submission" date="2016-04" db="UniProtKB">
        <authorList>
            <consortium name="WormBaseParasite"/>
        </authorList>
    </citation>
    <scope>IDENTIFICATION</scope>
</reference>